<feature type="domain" description="RNase III" evidence="11">
    <location>
        <begin position="1160"/>
        <end position="1345"/>
    </location>
</feature>
<dbReference type="InterPro" id="IPR038248">
    <property type="entry name" value="Dicer_dimer_sf"/>
</dbReference>
<keyword evidence="10" id="KW-0812">Transmembrane</keyword>
<evidence type="ECO:0000256" key="1">
    <source>
        <dbReference type="ARBA" id="ARBA00022721"/>
    </source>
</evidence>
<keyword evidence="2" id="KW-0677">Repeat</keyword>
<dbReference type="Pfam" id="PF00636">
    <property type="entry name" value="Ribonuclease_3"/>
    <property type="match status" value="2"/>
</dbReference>
<evidence type="ECO:0000259" key="14">
    <source>
        <dbReference type="PROSITE" id="PS51327"/>
    </source>
</evidence>
<evidence type="ECO:0000256" key="7">
    <source>
        <dbReference type="ARBA" id="ARBA00023118"/>
    </source>
</evidence>
<evidence type="ECO:0000259" key="13">
    <source>
        <dbReference type="PROSITE" id="PS51194"/>
    </source>
</evidence>
<evidence type="ECO:0000256" key="4">
    <source>
        <dbReference type="ARBA" id="ARBA00022801"/>
    </source>
</evidence>
<feature type="domain" description="RNase III" evidence="11">
    <location>
        <begin position="966"/>
        <end position="1117"/>
    </location>
</feature>
<evidence type="ECO:0000313" key="16">
    <source>
        <dbReference type="Proteomes" id="UP001642502"/>
    </source>
</evidence>
<keyword evidence="10" id="KW-1133">Transmembrane helix</keyword>
<evidence type="ECO:0000256" key="6">
    <source>
        <dbReference type="ARBA" id="ARBA00022840"/>
    </source>
</evidence>
<protein>
    <submittedName>
        <fullName evidence="15">Dicer-like protein 2</fullName>
    </submittedName>
</protein>
<feature type="compositionally biased region" description="Polar residues" evidence="9">
    <location>
        <begin position="1068"/>
        <end position="1085"/>
    </location>
</feature>
<evidence type="ECO:0000256" key="9">
    <source>
        <dbReference type="SAM" id="MobiDB-lite"/>
    </source>
</evidence>
<dbReference type="CDD" id="cd00593">
    <property type="entry name" value="RIBOc"/>
    <property type="match status" value="2"/>
</dbReference>
<keyword evidence="6" id="KW-0067">ATP-binding</keyword>
<evidence type="ECO:0000256" key="8">
    <source>
        <dbReference type="PROSITE-ProRule" id="PRU00657"/>
    </source>
</evidence>
<dbReference type="InterPro" id="IPR027417">
    <property type="entry name" value="P-loop_NTPase"/>
</dbReference>
<feature type="domain" description="Helicase ATP-binding" evidence="12">
    <location>
        <begin position="37"/>
        <end position="175"/>
    </location>
</feature>
<dbReference type="PROSITE" id="PS51192">
    <property type="entry name" value="HELICASE_ATP_BIND_1"/>
    <property type="match status" value="1"/>
</dbReference>
<keyword evidence="4" id="KW-0378">Hydrolase</keyword>
<sequence length="1528" mass="170127">MEADSDAADDALLADSRSYQLEMFQESLRRNVIVAIIWFLAPSVFLCYQQFYAISSQIPSVQGRLIAGDTDIRTWSTQAVWDNALRNIRFVVATHDVLLEALKHGFVRMHSIPLLVFDEVHSCVRNHPGSLIMRNFYTPAMEQGEPVPSILGLTASPVQGKKLEGIENLERTMHATCITPTRHRQDLVAHTRCPTTLRHIYSDQDESPQADSETTPYFSSLCMLHMAVNFGQIWPEVELITETYARMLEPGDIEWTQNFIKRFFVKASSMFLHLGSWAAEYYVHKIIRRCIDDAVSARHPLRKDEPYLLALLRQLSLRGSGRPSIGEDDVPLNRALSPRVLKLIEILSNHQTERPTGIVFVKEQPMAAVLAHLISVHPLTKTRFTAGHVVGMAKNNQISYLDGLLTLAPKDGRVPLLDFRHRKLNLLVATSVIEEGIDIPDCNFVICVDEVTNLKSFIQRRGRARDKNSELHLVMSASPGEATGTGNLKGSATQTANAKKQLGEWEVLEAEMKKWYESEHRENELLGRQEAASALDDGRLQPLLVKATGARLTARDAKQHLSHFCATVSSTAYVESRPIFTVHENDSMEERYRASVQLPMSLPQQLRGAESAFAWQSSSDAIADAAFVAYKALYDAGLLTDNLLAPKAYQEPVSRFVEGRSGLVNTHESYRPWPIITRAWEALLNNTAGPEPSVFRHAIRISDDQGHELFDAQLILPCPLPEIKPFELFWTAHTERPWTVQISAAQRQPYGHGPGQYHDDQDHAVALMQAAFGHRWPLTDTHRPVRVVFPGEHLSREHIATHPFNHRVFSQMTRPLSVDSACLVRDADNVPYYYEGYLNYKPPLSTVRKIYEGFIEAPEHTAHVVVRSWPKITGMLYNAAKPAPGEAAKDDKDKDEDDGPDDHLDSHGSSAKLYPRVLPAAICRIDDLPASYVQFGAILPSLTPVLEVALVAVELLSSTRLCQLPIRDVSLVATAISAAAARLPTNYEHLEFRGDSILKVLSTVNCAAQNPNVPEGHLSLYKDRLVANSRLSRAALEIGLDRFIVTKQWALKRWKRYCDKLSEDMSSSAKNEAKENSNAVQSSASAPEKKHSSLEMSTKTLADVVEALIGACYVDGGMAPALQCIGLFLPDAKWLSLGTCREMLFEAAPDKPACEPPPGLEELIGHTFTKKSLLIEAITHASLPSNLEGACMERIEFIGDAILDHVIVQTLASVQPPLSHQRMHLLRTTLANYAFLAFTTMMLTISEPAVPMVPTDPLTDVNGSEGTVPLFTKSLSTFMRHSALRELGIRQQLFAERCSLKKEAIMEQLWTGKKYPWKLLLGLGADKFHSDILEAVIGAVWVDSGSMSKVEALLEKVGILPYLRRAVEEDVHLLHPKEELGKVTGDAKIRYEVSTLTRAEALKLDASRAAQSSPEDVVNDYGKRARTDDDPAMEGGPTKSSKRDEDDNAKVSLQCSGLPDAGLDHEAKIRRRTIVGDVMDDVGYRCRLFFNGKCAFEVSFCNTREEAEATVADMALDAWWAGRLVNEK</sequence>
<dbReference type="SMART" id="SM00535">
    <property type="entry name" value="RIBOc"/>
    <property type="match status" value="2"/>
</dbReference>
<evidence type="ECO:0000256" key="3">
    <source>
        <dbReference type="ARBA" id="ARBA00022741"/>
    </source>
</evidence>
<proteinExistence type="inferred from homology"/>
<evidence type="ECO:0000256" key="10">
    <source>
        <dbReference type="SAM" id="Phobius"/>
    </source>
</evidence>
<organism evidence="15 16">
    <name type="scientific">Sporothrix epigloea</name>
    <dbReference type="NCBI Taxonomy" id="1892477"/>
    <lineage>
        <taxon>Eukaryota</taxon>
        <taxon>Fungi</taxon>
        <taxon>Dikarya</taxon>
        <taxon>Ascomycota</taxon>
        <taxon>Pezizomycotina</taxon>
        <taxon>Sordariomycetes</taxon>
        <taxon>Sordariomycetidae</taxon>
        <taxon>Ophiostomatales</taxon>
        <taxon>Ophiostomataceae</taxon>
        <taxon>Sporothrix</taxon>
    </lineage>
</organism>
<keyword evidence="7" id="KW-0051">Antiviral defense</keyword>
<dbReference type="InterPro" id="IPR014001">
    <property type="entry name" value="Helicase_ATP-bd"/>
</dbReference>
<dbReference type="InterPro" id="IPR001650">
    <property type="entry name" value="Helicase_C-like"/>
</dbReference>
<reference evidence="15 16" key="1">
    <citation type="submission" date="2024-01" db="EMBL/GenBank/DDBJ databases">
        <authorList>
            <person name="Allen C."/>
            <person name="Tagirdzhanova G."/>
        </authorList>
    </citation>
    <scope>NUCLEOTIDE SEQUENCE [LARGE SCALE GENOMIC DNA]</scope>
    <source>
        <strain evidence="15 16">CBS 119000</strain>
    </source>
</reference>
<dbReference type="EMBL" id="CAWUON010000213">
    <property type="protein sequence ID" value="CAK7275411.1"/>
    <property type="molecule type" value="Genomic_DNA"/>
</dbReference>
<dbReference type="PANTHER" id="PTHR14950:SF37">
    <property type="entry name" value="ENDORIBONUCLEASE DICER"/>
    <property type="match status" value="1"/>
</dbReference>
<dbReference type="Pfam" id="PF03368">
    <property type="entry name" value="Dicer_dimer"/>
    <property type="match status" value="1"/>
</dbReference>
<keyword evidence="8" id="KW-0694">RNA-binding</keyword>
<evidence type="ECO:0000259" key="11">
    <source>
        <dbReference type="PROSITE" id="PS50142"/>
    </source>
</evidence>
<name>A0ABP0E6W8_9PEZI</name>
<dbReference type="Pfam" id="PF00271">
    <property type="entry name" value="Helicase_C"/>
    <property type="match status" value="1"/>
</dbReference>
<feature type="domain" description="Dicer dsRNA-binding fold" evidence="14">
    <location>
        <begin position="557"/>
        <end position="653"/>
    </location>
</feature>
<comment type="caution">
    <text evidence="15">The sequence shown here is derived from an EMBL/GenBank/DDBJ whole genome shotgun (WGS) entry which is preliminary data.</text>
</comment>
<keyword evidence="3" id="KW-0547">Nucleotide-binding</keyword>
<dbReference type="PROSITE" id="PS50142">
    <property type="entry name" value="RNASE_3_2"/>
    <property type="match status" value="2"/>
</dbReference>
<keyword evidence="5" id="KW-0347">Helicase</keyword>
<comment type="similarity">
    <text evidence="8">Belongs to the helicase family. Dicer subfamily.</text>
</comment>
<dbReference type="Gene3D" id="1.10.1520.10">
    <property type="entry name" value="Ribonuclease III domain"/>
    <property type="match status" value="2"/>
</dbReference>
<feature type="region of interest" description="Disordered" evidence="9">
    <location>
        <begin position="1068"/>
        <end position="1093"/>
    </location>
</feature>
<dbReference type="SUPFAM" id="SSF69065">
    <property type="entry name" value="RNase III domain-like"/>
    <property type="match status" value="2"/>
</dbReference>
<dbReference type="SUPFAM" id="SSF52540">
    <property type="entry name" value="P-loop containing nucleoside triphosphate hydrolases"/>
    <property type="match status" value="1"/>
</dbReference>
<dbReference type="PROSITE" id="PS51327">
    <property type="entry name" value="DICER_DSRBF"/>
    <property type="match status" value="1"/>
</dbReference>
<keyword evidence="16" id="KW-1185">Reference proteome</keyword>
<keyword evidence="1" id="KW-0930">Antiviral protein</keyword>
<dbReference type="Gene3D" id="3.40.50.300">
    <property type="entry name" value="P-loop containing nucleotide triphosphate hydrolases"/>
    <property type="match status" value="2"/>
</dbReference>
<feature type="transmembrane region" description="Helical" evidence="10">
    <location>
        <begin position="32"/>
        <end position="52"/>
    </location>
</feature>
<feature type="domain" description="Helicase C-terminal" evidence="13">
    <location>
        <begin position="342"/>
        <end position="526"/>
    </location>
</feature>
<evidence type="ECO:0000313" key="15">
    <source>
        <dbReference type="EMBL" id="CAK7275411.1"/>
    </source>
</evidence>
<dbReference type="SMART" id="SM00490">
    <property type="entry name" value="HELICc"/>
    <property type="match status" value="1"/>
</dbReference>
<evidence type="ECO:0000256" key="2">
    <source>
        <dbReference type="ARBA" id="ARBA00022737"/>
    </source>
</evidence>
<dbReference type="InterPro" id="IPR005034">
    <property type="entry name" value="Dicer_dimerisation"/>
</dbReference>
<dbReference type="InterPro" id="IPR000999">
    <property type="entry name" value="RNase_III_dom"/>
</dbReference>
<feature type="region of interest" description="Disordered" evidence="9">
    <location>
        <begin position="1405"/>
        <end position="1449"/>
    </location>
</feature>
<evidence type="ECO:0000256" key="5">
    <source>
        <dbReference type="ARBA" id="ARBA00022806"/>
    </source>
</evidence>
<gene>
    <name evidence="15" type="primary">DCL2</name>
    <name evidence="15" type="ORF">SEPCBS119000_006679</name>
</gene>
<dbReference type="InterPro" id="IPR036389">
    <property type="entry name" value="RNase_III_sf"/>
</dbReference>
<dbReference type="PROSITE" id="PS51194">
    <property type="entry name" value="HELICASE_CTER"/>
    <property type="match status" value="1"/>
</dbReference>
<dbReference type="Proteomes" id="UP001642502">
    <property type="component" value="Unassembled WGS sequence"/>
</dbReference>
<accession>A0ABP0E6W8</accession>
<evidence type="ECO:0000259" key="12">
    <source>
        <dbReference type="PROSITE" id="PS51192"/>
    </source>
</evidence>
<dbReference type="PANTHER" id="PTHR14950">
    <property type="entry name" value="DICER-RELATED"/>
    <property type="match status" value="1"/>
</dbReference>
<feature type="region of interest" description="Disordered" evidence="9">
    <location>
        <begin position="883"/>
        <end position="910"/>
    </location>
</feature>
<dbReference type="Gene3D" id="3.30.160.380">
    <property type="entry name" value="Dicer dimerisation domain"/>
    <property type="match status" value="1"/>
</dbReference>
<keyword evidence="10" id="KW-0472">Membrane</keyword>